<protein>
    <submittedName>
        <fullName evidence="2">Uncharacterized protein</fullName>
    </submittedName>
</protein>
<keyword evidence="3" id="KW-1185">Reference proteome</keyword>
<reference evidence="3" key="1">
    <citation type="submission" date="2016-03" db="EMBL/GenBank/DDBJ databases">
        <title>Complete genome sequence of Solimmundus cernigliae, representing a novel lineage of polycyclic aromatic hydrocarbon degraders within the Gammaproteobacteria.</title>
        <authorList>
            <person name="Singleton D.R."/>
            <person name="Dickey A.N."/>
            <person name="Scholl E.H."/>
            <person name="Wright F.A."/>
            <person name="Aitken M.D."/>
        </authorList>
    </citation>
    <scope>NUCLEOTIDE SEQUENCE [LARGE SCALE GENOMIC DNA]</scope>
    <source>
        <strain evidence="3">TR3.2</strain>
    </source>
</reference>
<organism evidence="2 3">
    <name type="scientific">Immundisolibacter cernigliae</name>
    <dbReference type="NCBI Taxonomy" id="1810504"/>
    <lineage>
        <taxon>Bacteria</taxon>
        <taxon>Pseudomonadati</taxon>
        <taxon>Pseudomonadota</taxon>
        <taxon>Gammaproteobacteria</taxon>
        <taxon>Immundisolibacterales</taxon>
        <taxon>Immundisolibacteraceae</taxon>
        <taxon>Immundisolibacter</taxon>
    </lineage>
</organism>
<sequence>MRRVFAVALPCLLAACATAPGPAPVATPAAACPPPVAAPANVFVRIFEGVLTLPPGYVFEGNQVGSKTLFQGPTGAVRIGPRAELKSGYMDYARATQKSRELRCGLEILRHGTDAPPLWLLLGKEQYVLAYDQDPQQVPAMIDGYCASLAIGNKTP</sequence>
<dbReference type="AlphaFoldDB" id="A0A1B1YS56"/>
<dbReference type="STRING" id="1810504.PG2T_04460"/>
<feature type="chain" id="PRO_5008533004" evidence="1">
    <location>
        <begin position="20"/>
        <end position="156"/>
    </location>
</feature>
<evidence type="ECO:0000313" key="2">
    <source>
        <dbReference type="EMBL" id="ANX03517.1"/>
    </source>
</evidence>
<accession>A0A1B1YS56</accession>
<gene>
    <name evidence="2" type="ORF">PG2T_04460</name>
</gene>
<dbReference type="KEGG" id="gbi:PG2T_04460"/>
<dbReference type="PROSITE" id="PS51257">
    <property type="entry name" value="PROKAR_LIPOPROTEIN"/>
    <property type="match status" value="1"/>
</dbReference>
<dbReference type="Proteomes" id="UP000092952">
    <property type="component" value="Chromosome"/>
</dbReference>
<proteinExistence type="predicted"/>
<keyword evidence="1" id="KW-0732">Signal</keyword>
<dbReference type="InParanoid" id="A0A1B1YS56"/>
<dbReference type="EMBL" id="CP014671">
    <property type="protein sequence ID" value="ANX03517.1"/>
    <property type="molecule type" value="Genomic_DNA"/>
</dbReference>
<name>A0A1B1YS56_9GAMM</name>
<evidence type="ECO:0000313" key="3">
    <source>
        <dbReference type="Proteomes" id="UP000092952"/>
    </source>
</evidence>
<dbReference type="RefSeq" id="WP_068803014.1">
    <property type="nucleotide sequence ID" value="NZ_CP014671.1"/>
</dbReference>
<evidence type="ECO:0000256" key="1">
    <source>
        <dbReference type="SAM" id="SignalP"/>
    </source>
</evidence>
<feature type="signal peptide" evidence="1">
    <location>
        <begin position="1"/>
        <end position="19"/>
    </location>
</feature>